<dbReference type="VEuPathDB" id="FungiDB:DD237_004257"/>
<gene>
    <name evidence="1" type="ORF">DD238_003238</name>
</gene>
<dbReference type="STRING" id="542832.A0A3M6VT42"/>
<proteinExistence type="predicted"/>
<sequence>MRLIRFAVPILLATKAKNNSQKKERLKLLYAVRDALSGSSYFALSAQPAAVSPLLEAYLAPRETTALPLPFDANDTTTESPDKVCVGHLWYLMDANFSLGRAKRRGNLVELMELEQHIRERVQFLMKDALYYHPDRVDSWVRLGKTMKELYHAATDAFAAVLGRKLRVRAFQ</sequence>
<dbReference type="AlphaFoldDB" id="A0A3M6VT42"/>
<accession>A0A3M6VT42</accession>
<reference evidence="1 2" key="1">
    <citation type="submission" date="2018-06" db="EMBL/GenBank/DDBJ databases">
        <title>Comparative genomics of downy mildews reveals potential adaptations to biotrophy.</title>
        <authorList>
            <person name="Fletcher K."/>
            <person name="Klosterman S.J."/>
            <person name="Derevnina L."/>
            <person name="Martin F."/>
            <person name="Koike S."/>
            <person name="Reyes Chin-Wo S."/>
            <person name="Mou B."/>
            <person name="Michelmore R."/>
        </authorList>
    </citation>
    <scope>NUCLEOTIDE SEQUENCE [LARGE SCALE GENOMIC DNA]</scope>
    <source>
        <strain evidence="1 2">R14</strain>
    </source>
</reference>
<protein>
    <submittedName>
        <fullName evidence="1">Uncharacterized protein</fullName>
    </submittedName>
</protein>
<keyword evidence="2" id="KW-1185">Reference proteome</keyword>
<dbReference type="EMBL" id="QLLG01000054">
    <property type="protein sequence ID" value="RMX68776.1"/>
    <property type="molecule type" value="Genomic_DNA"/>
</dbReference>
<comment type="caution">
    <text evidence="1">The sequence shown here is derived from an EMBL/GenBank/DDBJ whole genome shotgun (WGS) entry which is preliminary data.</text>
</comment>
<organism evidence="1 2">
    <name type="scientific">Peronospora effusa</name>
    <dbReference type="NCBI Taxonomy" id="542832"/>
    <lineage>
        <taxon>Eukaryota</taxon>
        <taxon>Sar</taxon>
        <taxon>Stramenopiles</taxon>
        <taxon>Oomycota</taxon>
        <taxon>Peronosporomycetes</taxon>
        <taxon>Peronosporales</taxon>
        <taxon>Peronosporaceae</taxon>
        <taxon>Peronospora</taxon>
    </lineage>
</organism>
<name>A0A3M6VT42_9STRA</name>
<dbReference type="Proteomes" id="UP000282087">
    <property type="component" value="Unassembled WGS sequence"/>
</dbReference>
<evidence type="ECO:0000313" key="2">
    <source>
        <dbReference type="Proteomes" id="UP000282087"/>
    </source>
</evidence>
<evidence type="ECO:0000313" key="1">
    <source>
        <dbReference type="EMBL" id="RMX68776.1"/>
    </source>
</evidence>